<dbReference type="EMBL" id="CP130472">
    <property type="protein sequence ID" value="WLS44030.1"/>
    <property type="molecule type" value="Genomic_DNA"/>
</dbReference>
<dbReference type="InterPro" id="IPR002372">
    <property type="entry name" value="PQQ_rpt_dom"/>
</dbReference>
<evidence type="ECO:0000313" key="4">
    <source>
        <dbReference type="Proteomes" id="UP001235874"/>
    </source>
</evidence>
<accession>A0AAJ6HN71</accession>
<organism evidence="3 4">
    <name type="scientific">Micromonospora profundi</name>
    <dbReference type="NCBI Taxonomy" id="1420889"/>
    <lineage>
        <taxon>Bacteria</taxon>
        <taxon>Bacillati</taxon>
        <taxon>Actinomycetota</taxon>
        <taxon>Actinomycetes</taxon>
        <taxon>Micromonosporales</taxon>
        <taxon>Micromonosporaceae</taxon>
        <taxon>Micromonospora</taxon>
    </lineage>
</organism>
<name>A0AAJ6HN71_9ACTN</name>
<dbReference type="SUPFAM" id="SSF50998">
    <property type="entry name" value="Quinoprotein alcohol dehydrogenase-like"/>
    <property type="match status" value="1"/>
</dbReference>
<dbReference type="KEGG" id="mprn:Q3V37_21840"/>
<reference evidence="3 4" key="1">
    <citation type="submission" date="2023-07" db="EMBL/GenBank/DDBJ databases">
        <title>Micromonospora profundi TRM 95458 converts glycerol to a new osmotic compound.</title>
        <authorList>
            <person name="Lu D."/>
        </authorList>
    </citation>
    <scope>NUCLEOTIDE SEQUENCE [LARGE SCALE GENOMIC DNA]</scope>
    <source>
        <strain evidence="3 4">TRM95458</strain>
    </source>
</reference>
<dbReference type="InterPro" id="IPR015943">
    <property type="entry name" value="WD40/YVTN_repeat-like_dom_sf"/>
</dbReference>
<feature type="domain" description="Pyrrolo-quinoline quinone repeat" evidence="2">
    <location>
        <begin position="171"/>
        <end position="310"/>
    </location>
</feature>
<gene>
    <name evidence="3" type="ORF">Q3V37_21840</name>
</gene>
<protein>
    <recommendedName>
        <fullName evidence="2">Pyrrolo-quinoline quinone repeat domain-containing protein</fullName>
    </recommendedName>
</protein>
<dbReference type="InterPro" id="IPR011047">
    <property type="entry name" value="Quinoprotein_ADH-like_sf"/>
</dbReference>
<evidence type="ECO:0000313" key="3">
    <source>
        <dbReference type="EMBL" id="WLS44030.1"/>
    </source>
</evidence>
<evidence type="ECO:0000259" key="2">
    <source>
        <dbReference type="Pfam" id="PF13360"/>
    </source>
</evidence>
<dbReference type="Proteomes" id="UP001235874">
    <property type="component" value="Chromosome"/>
</dbReference>
<dbReference type="Gene3D" id="2.130.10.10">
    <property type="entry name" value="YVTN repeat-like/Quinoprotein amine dehydrogenase"/>
    <property type="match status" value="1"/>
</dbReference>
<evidence type="ECO:0000256" key="1">
    <source>
        <dbReference type="SAM" id="MobiDB-lite"/>
    </source>
</evidence>
<keyword evidence="4" id="KW-1185">Reference proteome</keyword>
<sequence>MDVLIDLGESRGAPAQDERPPAAPSRPGRVALVLAVCALLGGSTAPARLPSQAGPPVPGRSTLLVAGELLLVVDPDAGPPTVSAYDATAPHRPPRWRVAVPDAAGWSAQAAGDVLLLTERDQARQVLATAARSMRDGKPLWRRAERMYAAGDAAVAVSEVRSASEPGRRVEGAVRGVDLTSGATRWSMSVPSTAVVQVLPGPPARVLVVQDDGLVRLLDARDGVVHGQGSLPPADFGPDNPQAIGGHLVLRHPTGTAAAVTAYDLPGLTRRWEVPVPRGELTLRNCQELVCAQDRHGRWALDPATGTRSWVWPAGTRWHTVAGSRGGTDALVLLQPAADGHRVLVATVGRDGPRVRGILPSGVTDCRRAGPRLICRETDARVTVWPLDT</sequence>
<feature type="region of interest" description="Disordered" evidence="1">
    <location>
        <begin position="1"/>
        <end position="26"/>
    </location>
</feature>
<proteinExistence type="predicted"/>
<dbReference type="RefSeq" id="WP_306271478.1">
    <property type="nucleotide sequence ID" value="NZ_CP130472.1"/>
</dbReference>
<dbReference type="AlphaFoldDB" id="A0AAJ6HN71"/>
<dbReference type="Pfam" id="PF13360">
    <property type="entry name" value="PQQ_2"/>
    <property type="match status" value="1"/>
</dbReference>